<dbReference type="Proteomes" id="UP000683511">
    <property type="component" value="Chromosome"/>
</dbReference>
<accession>A0A975TCF9</accession>
<evidence type="ECO:0000256" key="1">
    <source>
        <dbReference type="SAM" id="MobiDB-lite"/>
    </source>
</evidence>
<feature type="region of interest" description="Disordered" evidence="1">
    <location>
        <begin position="1"/>
        <end position="20"/>
    </location>
</feature>
<dbReference type="EMBL" id="CP021056">
    <property type="protein sequence ID" value="QXE26256.1"/>
    <property type="molecule type" value="Genomic_DNA"/>
</dbReference>
<dbReference type="SUPFAM" id="SSF51998">
    <property type="entry name" value="PFL-like glycyl radical enzymes"/>
    <property type="match status" value="1"/>
</dbReference>
<sequence length="57" mass="6676">MVQELERKRQGATFPESAPADNPVFFRTYSRRTEAGLRESWNEVCDRTLRGLVEFVK</sequence>
<evidence type="ECO:0000313" key="2">
    <source>
        <dbReference type="EMBL" id="QXE26256.1"/>
    </source>
</evidence>
<protein>
    <submittedName>
        <fullName evidence="2">Hedgehog/intein hint domain protein</fullName>
    </submittedName>
</protein>
<evidence type="ECO:0000313" key="3">
    <source>
        <dbReference type="Proteomes" id="UP000683511"/>
    </source>
</evidence>
<reference evidence="2" key="1">
    <citation type="submission" date="2017-04" db="EMBL/GenBank/DDBJ databases">
        <title>Genome deletions in a multicellular cyanobacterial endosymbiont for morphological adaptation in marine diatoms.</title>
        <authorList>
            <person name="Wang Y."/>
            <person name="Gao H."/>
            <person name="Li R."/>
            <person name="Xu X."/>
        </authorList>
    </citation>
    <scope>NUCLEOTIDE SEQUENCE</scope>
    <source>
        <strain evidence="2">FACHB 800</strain>
    </source>
</reference>
<name>A0A975TCF9_9NOST</name>
<gene>
    <name evidence="2" type="ORF">B6N60_04987</name>
</gene>
<keyword evidence="3" id="KW-1185">Reference proteome</keyword>
<dbReference type="RefSeq" id="WP_190606474.1">
    <property type="nucleotide sequence ID" value="NZ_CP021056.1"/>
</dbReference>
<dbReference type="AlphaFoldDB" id="A0A975TCF9"/>
<dbReference type="KEGG" id="rsin:B6N60_04987"/>
<proteinExistence type="predicted"/>
<organism evidence="2 3">
    <name type="scientific">Richelia sinica FACHB-800</name>
    <dbReference type="NCBI Taxonomy" id="1357546"/>
    <lineage>
        <taxon>Bacteria</taxon>
        <taxon>Bacillati</taxon>
        <taxon>Cyanobacteriota</taxon>
        <taxon>Cyanophyceae</taxon>
        <taxon>Nostocales</taxon>
        <taxon>Nostocaceae</taxon>
        <taxon>Richelia</taxon>
    </lineage>
</organism>